<protein>
    <submittedName>
        <fullName evidence="1">Uncharacterized protein</fullName>
    </submittedName>
</protein>
<accession>M3I796</accession>
<dbReference type="Proteomes" id="UP000011776">
    <property type="component" value="Unassembled WGS sequence"/>
</dbReference>
<sequence>MSGTISQLSIFRIFSLLILLFLVWDKPVFPQSKKKTSAKTKSVTQEEPSEKTFYANWRDTELNDFLKGMSAILKKNILLDESLKGKKLRSFLKRKFRSKMDLSL</sequence>
<evidence type="ECO:0000313" key="2">
    <source>
        <dbReference type="Proteomes" id="UP000011776"/>
    </source>
</evidence>
<comment type="caution">
    <text evidence="1">The sequence shown here is derived from an EMBL/GenBank/DDBJ whole genome shotgun (WGS) entry which is preliminary data.</text>
</comment>
<dbReference type="BioCyc" id="LINT1001599:G11K9-1034-MONOMER"/>
<dbReference type="EMBL" id="AFME02000145">
    <property type="protein sequence ID" value="EMG11727.1"/>
    <property type="molecule type" value="Genomic_DNA"/>
</dbReference>
<dbReference type="Gene3D" id="3.30.1370.120">
    <property type="match status" value="1"/>
</dbReference>
<name>M3I796_LEPIR</name>
<evidence type="ECO:0000313" key="1">
    <source>
        <dbReference type="EMBL" id="EMG11727.1"/>
    </source>
</evidence>
<dbReference type="InterPro" id="IPR038591">
    <property type="entry name" value="NolW-like_sf"/>
</dbReference>
<dbReference type="AlphaFoldDB" id="M3I796"/>
<organism evidence="1 2">
    <name type="scientific">Leptospira interrogans serovar Grippotyphosa str. LT2186</name>
    <dbReference type="NCBI Taxonomy" id="1001599"/>
    <lineage>
        <taxon>Bacteria</taxon>
        <taxon>Pseudomonadati</taxon>
        <taxon>Spirochaetota</taxon>
        <taxon>Spirochaetia</taxon>
        <taxon>Leptospirales</taxon>
        <taxon>Leptospiraceae</taxon>
        <taxon>Leptospira</taxon>
    </lineage>
</organism>
<proteinExistence type="predicted"/>
<gene>
    <name evidence="1" type="ORF">LEP1GSC151_2977</name>
</gene>
<reference evidence="1 2" key="1">
    <citation type="submission" date="2013-02" db="EMBL/GenBank/DDBJ databases">
        <authorList>
            <person name="Harkins D.M."/>
            <person name="Durkin A.S."/>
            <person name="Brinkac L.M."/>
            <person name="Haft D.H."/>
            <person name="Selengut J.D."/>
            <person name="Sanka R."/>
            <person name="DePew J."/>
            <person name="Purushe J."/>
            <person name="Tulsiani S.M."/>
            <person name="Graham G.C."/>
            <person name="Burns M.-A."/>
            <person name="Dohnt M.F."/>
            <person name="Smythe L.D."/>
            <person name="McKay D.B."/>
            <person name="Craig S.B."/>
            <person name="Vinetz J.M."/>
            <person name="Sutton G.G."/>
            <person name="Nierman W.C."/>
            <person name="Fouts D.E."/>
        </authorList>
    </citation>
    <scope>NUCLEOTIDE SEQUENCE [LARGE SCALE GENOMIC DNA]</scope>
    <source>
        <strain evidence="1 2">LT2186</strain>
    </source>
</reference>